<evidence type="ECO:0000313" key="1">
    <source>
        <dbReference type="EMBL" id="KZT21994.1"/>
    </source>
</evidence>
<protein>
    <submittedName>
        <fullName evidence="1">Uncharacterized protein</fullName>
    </submittedName>
</protein>
<gene>
    <name evidence="1" type="ORF">NEOLEDRAFT_1220962</name>
</gene>
<dbReference type="AlphaFoldDB" id="A0A165Q6N3"/>
<dbReference type="EMBL" id="KV425600">
    <property type="protein sequence ID" value="KZT21994.1"/>
    <property type="molecule type" value="Genomic_DNA"/>
</dbReference>
<keyword evidence="2" id="KW-1185">Reference proteome</keyword>
<name>A0A165Q6N3_9AGAM</name>
<sequence>MRQVTKPGRIIAIGDTNFTTSSWYTDIKDLRGNTPIYGWHTTGTMDQMLDATCMYYMGERSRIRSE</sequence>
<accession>A0A165Q6N3</accession>
<proteinExistence type="predicted"/>
<organism evidence="1 2">
    <name type="scientific">Neolentinus lepideus HHB14362 ss-1</name>
    <dbReference type="NCBI Taxonomy" id="1314782"/>
    <lineage>
        <taxon>Eukaryota</taxon>
        <taxon>Fungi</taxon>
        <taxon>Dikarya</taxon>
        <taxon>Basidiomycota</taxon>
        <taxon>Agaricomycotina</taxon>
        <taxon>Agaricomycetes</taxon>
        <taxon>Gloeophyllales</taxon>
        <taxon>Gloeophyllaceae</taxon>
        <taxon>Neolentinus</taxon>
    </lineage>
</organism>
<evidence type="ECO:0000313" key="2">
    <source>
        <dbReference type="Proteomes" id="UP000076761"/>
    </source>
</evidence>
<reference evidence="1 2" key="1">
    <citation type="journal article" date="2016" name="Mol. Biol. Evol.">
        <title>Comparative Genomics of Early-Diverging Mushroom-Forming Fungi Provides Insights into the Origins of Lignocellulose Decay Capabilities.</title>
        <authorList>
            <person name="Nagy L.G."/>
            <person name="Riley R."/>
            <person name="Tritt A."/>
            <person name="Adam C."/>
            <person name="Daum C."/>
            <person name="Floudas D."/>
            <person name="Sun H."/>
            <person name="Yadav J.S."/>
            <person name="Pangilinan J."/>
            <person name="Larsson K.H."/>
            <person name="Matsuura K."/>
            <person name="Barry K."/>
            <person name="Labutti K."/>
            <person name="Kuo R."/>
            <person name="Ohm R.A."/>
            <person name="Bhattacharya S.S."/>
            <person name="Shirouzu T."/>
            <person name="Yoshinaga Y."/>
            <person name="Martin F.M."/>
            <person name="Grigoriev I.V."/>
            <person name="Hibbett D.S."/>
        </authorList>
    </citation>
    <scope>NUCLEOTIDE SEQUENCE [LARGE SCALE GENOMIC DNA]</scope>
    <source>
        <strain evidence="1 2">HHB14362 ss-1</strain>
    </source>
</reference>
<dbReference type="InParanoid" id="A0A165Q6N3"/>
<dbReference type="Proteomes" id="UP000076761">
    <property type="component" value="Unassembled WGS sequence"/>
</dbReference>